<feature type="signal peptide" evidence="8">
    <location>
        <begin position="1"/>
        <end position="26"/>
    </location>
</feature>
<reference evidence="9" key="1">
    <citation type="submission" date="2025-08" db="UniProtKB">
        <authorList>
            <consortium name="Ensembl"/>
        </authorList>
    </citation>
    <scope>IDENTIFICATION</scope>
</reference>
<keyword evidence="4 8" id="KW-0732">Signal</keyword>
<evidence type="ECO:0000256" key="7">
    <source>
        <dbReference type="SAM" id="MobiDB-lite"/>
    </source>
</evidence>
<keyword evidence="3" id="KW-0964">Secreted</keyword>
<accession>A0A3Q0QPK1</accession>
<feature type="disulfide bond" evidence="6">
    <location>
        <begin position="86"/>
        <end position="91"/>
    </location>
</feature>
<feature type="chain" id="PRO_5018601152" description="Adrenomedullin" evidence="8">
    <location>
        <begin position="27"/>
        <end position="162"/>
    </location>
</feature>
<evidence type="ECO:0000256" key="5">
    <source>
        <dbReference type="ARBA" id="ARBA00023157"/>
    </source>
</evidence>
<comment type="subcellular location">
    <subcellularLocation>
        <location evidence="1">Secreted</location>
    </subcellularLocation>
</comment>
<comment type="similarity">
    <text evidence="2">Belongs to the adrenomedullin family.</text>
</comment>
<evidence type="ECO:0000256" key="4">
    <source>
        <dbReference type="ARBA" id="ARBA00022729"/>
    </source>
</evidence>
<dbReference type="AlphaFoldDB" id="A0A3Q0QPK1"/>
<dbReference type="GO" id="GO:0031700">
    <property type="term" value="F:adrenomedullin receptor binding"/>
    <property type="evidence" value="ECO:0007669"/>
    <property type="project" value="TreeGrafter"/>
</dbReference>
<evidence type="ECO:0000256" key="2">
    <source>
        <dbReference type="ARBA" id="ARBA00010575"/>
    </source>
</evidence>
<name>A0A3Q0QPK1_AMPCI</name>
<dbReference type="PANTHER" id="PTHR23414:SF3">
    <property type="entry name" value="PRO-ADRENOMEDULLIN"/>
    <property type="match status" value="1"/>
</dbReference>
<keyword evidence="10" id="KW-1185">Reference proteome</keyword>
<feature type="region of interest" description="Disordered" evidence="7">
    <location>
        <begin position="139"/>
        <end position="162"/>
    </location>
</feature>
<sequence>MRLSLHTIICCCFFTTVLPLLKGATGETNTSLKKSRSRPWLQSHVKRDLATADGQRLEILSGPLQDGHAKTLSPPSRPKRSKTSGCFLVTCLYHDLIHDLHEMNNNQEKTSAPEEKIGRNGYGRRRRSLLDPTQLVLHTGTHRWSTETGQRVSNPKSTNTVA</sequence>
<feature type="compositionally biased region" description="Polar residues" evidence="7">
    <location>
        <begin position="142"/>
        <end position="162"/>
    </location>
</feature>
<feature type="region of interest" description="Disordered" evidence="7">
    <location>
        <begin position="107"/>
        <end position="126"/>
    </location>
</feature>
<dbReference type="GO" id="GO:0005179">
    <property type="term" value="F:hormone activity"/>
    <property type="evidence" value="ECO:0007669"/>
    <property type="project" value="InterPro"/>
</dbReference>
<evidence type="ECO:0000256" key="8">
    <source>
        <dbReference type="SAM" id="SignalP"/>
    </source>
</evidence>
<keyword evidence="5 6" id="KW-1015">Disulfide bond</keyword>
<dbReference type="GO" id="GO:0005615">
    <property type="term" value="C:extracellular space"/>
    <property type="evidence" value="ECO:0007669"/>
    <property type="project" value="TreeGrafter"/>
</dbReference>
<dbReference type="GeneTree" id="ENSGT00730000112205"/>
<dbReference type="PANTHER" id="PTHR23414">
    <property type="entry name" value="ADRENOMEDULLIN, ADM"/>
    <property type="match status" value="1"/>
</dbReference>
<evidence type="ECO:0000313" key="9">
    <source>
        <dbReference type="Ensembl" id="ENSACIP00000001039.1"/>
    </source>
</evidence>
<protein>
    <recommendedName>
        <fullName evidence="11">Adrenomedullin</fullName>
    </recommendedName>
</protein>
<evidence type="ECO:0008006" key="11">
    <source>
        <dbReference type="Google" id="ProtNLM"/>
    </source>
</evidence>
<dbReference type="InterPro" id="IPR021116">
    <property type="entry name" value="Calcitonin/adrenomedullin"/>
</dbReference>
<dbReference type="GO" id="GO:0003073">
    <property type="term" value="P:regulation of systemic arterial blood pressure"/>
    <property type="evidence" value="ECO:0007669"/>
    <property type="project" value="TreeGrafter"/>
</dbReference>
<dbReference type="Proteomes" id="UP000261340">
    <property type="component" value="Unplaced"/>
</dbReference>
<dbReference type="GO" id="GO:0010460">
    <property type="term" value="P:positive regulation of heart rate"/>
    <property type="evidence" value="ECO:0007669"/>
    <property type="project" value="TreeGrafter"/>
</dbReference>
<dbReference type="OMA" id="HTIICCC"/>
<dbReference type="GO" id="GO:1990410">
    <property type="term" value="P:adrenomedullin receptor signaling pathway"/>
    <property type="evidence" value="ECO:0007669"/>
    <property type="project" value="TreeGrafter"/>
</dbReference>
<evidence type="ECO:0000313" key="10">
    <source>
        <dbReference type="Proteomes" id="UP000261340"/>
    </source>
</evidence>
<dbReference type="Pfam" id="PF00214">
    <property type="entry name" value="Calc_CGRP_IAPP"/>
    <property type="match status" value="1"/>
</dbReference>
<dbReference type="GO" id="GO:0007189">
    <property type="term" value="P:adenylate cyclase-activating G protein-coupled receptor signaling pathway"/>
    <property type="evidence" value="ECO:0007669"/>
    <property type="project" value="TreeGrafter"/>
</dbReference>
<dbReference type="STRING" id="61819.ENSACIP00000001039"/>
<organism evidence="9 10">
    <name type="scientific">Amphilophus citrinellus</name>
    <name type="common">Midas cichlid</name>
    <name type="synonym">Cichlasoma citrinellum</name>
    <dbReference type="NCBI Taxonomy" id="61819"/>
    <lineage>
        <taxon>Eukaryota</taxon>
        <taxon>Metazoa</taxon>
        <taxon>Chordata</taxon>
        <taxon>Craniata</taxon>
        <taxon>Vertebrata</taxon>
        <taxon>Euteleostomi</taxon>
        <taxon>Actinopterygii</taxon>
        <taxon>Neopterygii</taxon>
        <taxon>Teleostei</taxon>
        <taxon>Neoteleostei</taxon>
        <taxon>Acanthomorphata</taxon>
        <taxon>Ovalentaria</taxon>
        <taxon>Cichlomorphae</taxon>
        <taxon>Cichliformes</taxon>
        <taxon>Cichlidae</taxon>
        <taxon>New World cichlids</taxon>
        <taxon>Cichlasomatinae</taxon>
        <taxon>Heroini</taxon>
        <taxon>Amphilophus</taxon>
    </lineage>
</organism>
<dbReference type="Ensembl" id="ENSACIT00000001087.1">
    <property type="protein sequence ID" value="ENSACIP00000001039.1"/>
    <property type="gene ID" value="ENSACIG00000000885.1"/>
</dbReference>
<evidence type="ECO:0000256" key="3">
    <source>
        <dbReference type="ARBA" id="ARBA00022525"/>
    </source>
</evidence>
<dbReference type="InterPro" id="IPR051665">
    <property type="entry name" value="Adrenomedullin-reg_peptide"/>
</dbReference>
<proteinExistence type="inferred from homology"/>
<evidence type="ECO:0000256" key="6">
    <source>
        <dbReference type="PIRSR" id="PIRSR621116-50"/>
    </source>
</evidence>
<reference evidence="9" key="2">
    <citation type="submission" date="2025-09" db="UniProtKB">
        <authorList>
            <consortium name="Ensembl"/>
        </authorList>
    </citation>
    <scope>IDENTIFICATION</scope>
</reference>
<evidence type="ECO:0000256" key="1">
    <source>
        <dbReference type="ARBA" id="ARBA00004613"/>
    </source>
</evidence>